<dbReference type="CDD" id="cd07822">
    <property type="entry name" value="SRPBCC_4"/>
    <property type="match status" value="1"/>
</dbReference>
<dbReference type="InterPro" id="IPR023393">
    <property type="entry name" value="START-like_dom_sf"/>
</dbReference>
<keyword evidence="2" id="KW-1185">Reference proteome</keyword>
<dbReference type="OrthoDB" id="509124at2759"/>
<name>A0A8H3G2F8_9LECA</name>
<evidence type="ECO:0000313" key="2">
    <source>
        <dbReference type="Proteomes" id="UP000664534"/>
    </source>
</evidence>
<organism evidence="1 2">
    <name type="scientific">Imshaugia aleurites</name>
    <dbReference type="NCBI Taxonomy" id="172621"/>
    <lineage>
        <taxon>Eukaryota</taxon>
        <taxon>Fungi</taxon>
        <taxon>Dikarya</taxon>
        <taxon>Ascomycota</taxon>
        <taxon>Pezizomycotina</taxon>
        <taxon>Lecanoromycetes</taxon>
        <taxon>OSLEUM clade</taxon>
        <taxon>Lecanoromycetidae</taxon>
        <taxon>Lecanorales</taxon>
        <taxon>Lecanorineae</taxon>
        <taxon>Parmeliaceae</taxon>
        <taxon>Imshaugia</taxon>
    </lineage>
</organism>
<dbReference type="AlphaFoldDB" id="A0A8H3G2F8"/>
<dbReference type="EMBL" id="CAJPDT010000063">
    <property type="protein sequence ID" value="CAF9931933.1"/>
    <property type="molecule type" value="Genomic_DNA"/>
</dbReference>
<evidence type="ECO:0000313" key="1">
    <source>
        <dbReference type="EMBL" id="CAF9931933.1"/>
    </source>
</evidence>
<dbReference type="Gene3D" id="3.30.530.20">
    <property type="match status" value="1"/>
</dbReference>
<proteinExistence type="predicted"/>
<reference evidence="1" key="1">
    <citation type="submission" date="2021-03" db="EMBL/GenBank/DDBJ databases">
        <authorList>
            <person name="Tagirdzhanova G."/>
        </authorList>
    </citation>
    <scope>NUCLEOTIDE SEQUENCE</scope>
</reference>
<dbReference type="SUPFAM" id="SSF55961">
    <property type="entry name" value="Bet v1-like"/>
    <property type="match status" value="1"/>
</dbReference>
<accession>A0A8H3G2F8</accession>
<gene>
    <name evidence="1" type="ORF">IMSHALPRED_008754</name>
</gene>
<comment type="caution">
    <text evidence="1">The sequence shown here is derived from an EMBL/GenBank/DDBJ whole genome shotgun (WGS) entry which is preliminary data.</text>
</comment>
<protein>
    <submittedName>
        <fullName evidence="1">Uncharacterized protein</fullName>
    </submittedName>
</protein>
<sequence length="175" mass="19473">MPHSPSLPTASNPSASGTTFYGSSIITAPADLIWTTLLDFQNYTWNTFTPTADFSSPPQVGRAGTISVRITPDNPRSRPTHVQVTLVDSAARRLCSKSTDYPSWALRPERMQEIMELGDGKCEYRSWETIAGHGAWVVALMMGGQLDEANRRCGEDLKRIVKSKIRKNDNQLWSE</sequence>
<dbReference type="Proteomes" id="UP000664534">
    <property type="component" value="Unassembled WGS sequence"/>
</dbReference>